<dbReference type="Proteomes" id="UP001652625">
    <property type="component" value="Chromosome 14"/>
</dbReference>
<dbReference type="RefSeq" id="XP_065674508.1">
    <property type="nucleotide sequence ID" value="XM_065818436.1"/>
</dbReference>
<dbReference type="RefSeq" id="XP_065674507.1">
    <property type="nucleotide sequence ID" value="XM_065818435.1"/>
</dbReference>
<keyword evidence="1" id="KW-1185">Reference proteome</keyword>
<evidence type="ECO:0000313" key="3">
    <source>
        <dbReference type="RefSeq" id="XP_065674508.1"/>
    </source>
</evidence>
<protein>
    <submittedName>
        <fullName evidence="2 3">Uncharacterized protein LOC100198127 isoform X2</fullName>
    </submittedName>
</protein>
<sequence length="563" mass="65157">MDEKKFEIWLKILEKWVGQIACNSNSLIYSVGNQASITNSLKQHEQDLSEFFVLLNNWLLSQASINITRLTLIARFVSLCCKIPVILSKDILLNGLLDVMVTLSFCSRSICSVEKKKLCNYITHKLRSLISFKVEEVGCFLLEEFGISREEYFKEHFFQISKEFAYVLCKNKNEFEKEVETSIGILTMHKVFDDDLFVIILEAILANLKDSEIPKINENICALPQLLFCQMSLPALKTYYDINYSAFEKCTESLIEKCILIYPWADSNEILDCLKKSRLLELSLMDGKYAYGVKLMLKNVLYEIGMHPSLVTLLQIMVLQIGETFCLGCEICNMIKTMSLQDQCNNLIGFGLFIKEHSTKLKQKNFVFEVWFHLLLKKDLIDKLIVVACNESMNSSNILRILLWYFIPTHQEVMETTVCGMVSYITKLQFLFKKIYSSSSDFINLFLPVISDNGNIPKFILFIFFFITLSLSNADLAFTLENYKLMFSIETFDFIHYFFQALGILLNTKNLVLNSQIKKSYIQIVKDLEQFSQNINDKKLISVINVRCARFIVLLEKNKFEGN</sequence>
<reference evidence="2 3" key="1">
    <citation type="submission" date="2025-05" db="UniProtKB">
        <authorList>
            <consortium name="RefSeq"/>
        </authorList>
    </citation>
    <scope>IDENTIFICATION</scope>
</reference>
<evidence type="ECO:0000313" key="1">
    <source>
        <dbReference type="Proteomes" id="UP001652625"/>
    </source>
</evidence>
<accession>A0ABM4DJ44</accession>
<dbReference type="GeneID" id="100198127"/>
<name>A0ABM4DJ44_HYDVU</name>
<evidence type="ECO:0000313" key="2">
    <source>
        <dbReference type="RefSeq" id="XP_065674507.1"/>
    </source>
</evidence>
<proteinExistence type="predicted"/>
<organism evidence="1 3">
    <name type="scientific">Hydra vulgaris</name>
    <name type="common">Hydra</name>
    <name type="synonym">Hydra attenuata</name>
    <dbReference type="NCBI Taxonomy" id="6087"/>
    <lineage>
        <taxon>Eukaryota</taxon>
        <taxon>Metazoa</taxon>
        <taxon>Cnidaria</taxon>
        <taxon>Hydrozoa</taxon>
        <taxon>Hydroidolina</taxon>
        <taxon>Anthoathecata</taxon>
        <taxon>Aplanulata</taxon>
        <taxon>Hydridae</taxon>
        <taxon>Hydra</taxon>
    </lineage>
</organism>
<gene>
    <name evidence="2 3" type="primary">LOC100198127</name>
</gene>